<accession>A0A974I438</accession>
<name>A0A974I438_XENLA</name>
<dbReference type="AlphaFoldDB" id="A0A974I438"/>
<reference evidence="2" key="1">
    <citation type="journal article" date="2016" name="Nature">
        <title>Genome evolution in the allotetraploid frog Xenopus laevis.</title>
        <authorList>
            <person name="Session A.M."/>
            <person name="Uno Y."/>
            <person name="Kwon T."/>
            <person name="Chapman J.A."/>
            <person name="Toyoda A."/>
            <person name="Takahashi S."/>
            <person name="Fukui A."/>
            <person name="Hikosaka A."/>
            <person name="Suzuki A."/>
            <person name="Kondo M."/>
            <person name="van Heeringen S.J."/>
            <person name="Quigley I."/>
            <person name="Heinz S."/>
            <person name="Ogino H."/>
            <person name="Ochi H."/>
            <person name="Hellsten U."/>
            <person name="Lyons J.B."/>
            <person name="Simakov O."/>
            <person name="Putnam N."/>
            <person name="Stites J."/>
            <person name="Kuroki Y."/>
            <person name="Tanaka T."/>
            <person name="Michiue T."/>
            <person name="Watanabe M."/>
            <person name="Bogdanovic O."/>
            <person name="Lister R."/>
            <person name="Georgiou G."/>
            <person name="Paranjpe S.S."/>
            <person name="van Kruijsbergen I."/>
            <person name="Shu S."/>
            <person name="Carlson J."/>
            <person name="Kinoshita T."/>
            <person name="Ohta Y."/>
            <person name="Mawaribuchi S."/>
            <person name="Jenkins J."/>
            <person name="Grimwood J."/>
            <person name="Schmutz J."/>
            <person name="Mitros T."/>
            <person name="Mozaffari S.V."/>
            <person name="Suzuki Y."/>
            <person name="Haramoto Y."/>
            <person name="Yamamoto T.S."/>
            <person name="Takagi C."/>
            <person name="Heald R."/>
            <person name="Miller K."/>
            <person name="Haudenschild C."/>
            <person name="Kitzman J."/>
            <person name="Nakayama T."/>
            <person name="Izutsu Y."/>
            <person name="Robert J."/>
            <person name="Fortriede J."/>
            <person name="Burns K."/>
            <person name="Lotay V."/>
            <person name="Karimi K."/>
            <person name="Yasuoka Y."/>
            <person name="Dichmann D.S."/>
            <person name="Flajnik M.F."/>
            <person name="Houston D.W."/>
            <person name="Shendure J."/>
            <person name="DuPasquier L."/>
            <person name="Vize P.D."/>
            <person name="Zorn A.M."/>
            <person name="Ito M."/>
            <person name="Marcotte E.M."/>
            <person name="Wallingford J.B."/>
            <person name="Ito Y."/>
            <person name="Asashima M."/>
            <person name="Ueno N."/>
            <person name="Matsuda Y."/>
            <person name="Veenstra G.J."/>
            <person name="Fujiyama A."/>
            <person name="Harland R.M."/>
            <person name="Taira M."/>
            <person name="Rokhsar D.S."/>
        </authorList>
    </citation>
    <scope>NUCLEOTIDE SEQUENCE [LARGE SCALE GENOMIC DNA]</scope>
    <source>
        <strain evidence="2">J</strain>
    </source>
</reference>
<evidence type="ECO:0000313" key="1">
    <source>
        <dbReference type="EMBL" id="OCU00382.1"/>
    </source>
</evidence>
<sequence length="308" mass="34093">MAEQQKMKTSFLFIQLQSPSKSAERSQEACILPAVSREACDTTRPDPPVREDTHTCYSNLEGNQSALDCAPHTGISCVSICTEMNNGTERSPLAAKAYAVPLTNAKNKHILLSHGTSLDYQMNKLTAYDTSSVPNQNNFALDRLSSPPPCQSYVSSWNTMDHHQNNINGERVWWKADVCKPTLVKTPNILKSSECKSFRDAVAEKSAKLAGFTEPAKEEILTANYTVQVTTASPVKLEKESMPTLELVFDFATYSQESALCCVANQLEDITSGADTDVYSFLNYMQPKDLKGNDYHISYPIAIIPLLF</sequence>
<evidence type="ECO:0000313" key="2">
    <source>
        <dbReference type="Proteomes" id="UP000694892"/>
    </source>
</evidence>
<dbReference type="Proteomes" id="UP000694892">
    <property type="component" value="Chromosome 1L"/>
</dbReference>
<dbReference type="OMA" id="GNDYHIS"/>
<organism evidence="1 2">
    <name type="scientific">Xenopus laevis</name>
    <name type="common">African clawed frog</name>
    <dbReference type="NCBI Taxonomy" id="8355"/>
    <lineage>
        <taxon>Eukaryota</taxon>
        <taxon>Metazoa</taxon>
        <taxon>Chordata</taxon>
        <taxon>Craniata</taxon>
        <taxon>Vertebrata</taxon>
        <taxon>Euteleostomi</taxon>
        <taxon>Amphibia</taxon>
        <taxon>Batrachia</taxon>
        <taxon>Anura</taxon>
        <taxon>Pipoidea</taxon>
        <taxon>Pipidae</taxon>
        <taxon>Xenopodinae</taxon>
        <taxon>Xenopus</taxon>
        <taxon>Xenopus</taxon>
    </lineage>
</organism>
<gene>
    <name evidence="1" type="ORF">XELAEV_18006156mg</name>
</gene>
<protein>
    <submittedName>
        <fullName evidence="1">Uncharacterized protein</fullName>
    </submittedName>
</protein>
<proteinExistence type="predicted"/>
<dbReference type="EMBL" id="CM004466">
    <property type="protein sequence ID" value="OCU00382.1"/>
    <property type="molecule type" value="Genomic_DNA"/>
</dbReference>